<sequence>MWSKTLCILFLILGASASRTGSFGPDIHAKKAEGIAKEFLNKVTVAVKSDNPEDGLRPLVDISWFRTCHQMLYQEQIIESLTQNQTKTDFKIDFVFAEPYNEAEGEVYCGVKIFGVKSSPFNANLILTHLVDNETPTIFHRGWISGSSCGNHTS</sequence>
<keyword evidence="1" id="KW-0732">Signal</keyword>
<reference evidence="4" key="1">
    <citation type="submission" date="2016-11" db="UniProtKB">
        <authorList>
            <consortium name="WormBaseParasite"/>
        </authorList>
    </citation>
    <scope>IDENTIFICATION</scope>
</reference>
<organism evidence="3 4">
    <name type="scientific">Caenorhabditis tropicalis</name>
    <dbReference type="NCBI Taxonomy" id="1561998"/>
    <lineage>
        <taxon>Eukaryota</taxon>
        <taxon>Metazoa</taxon>
        <taxon>Ecdysozoa</taxon>
        <taxon>Nematoda</taxon>
        <taxon>Chromadorea</taxon>
        <taxon>Rhabditida</taxon>
        <taxon>Rhabditina</taxon>
        <taxon>Rhabditomorpha</taxon>
        <taxon>Rhabditoidea</taxon>
        <taxon>Rhabditidae</taxon>
        <taxon>Peloderinae</taxon>
        <taxon>Caenorhabditis</taxon>
    </lineage>
</organism>
<dbReference type="InterPro" id="IPR058721">
    <property type="entry name" value="NTF2_3"/>
</dbReference>
<evidence type="ECO:0000313" key="3">
    <source>
        <dbReference type="Proteomes" id="UP000095282"/>
    </source>
</evidence>
<feature type="chain" id="PRO_5009309205" evidence="1">
    <location>
        <begin position="18"/>
        <end position="154"/>
    </location>
</feature>
<evidence type="ECO:0000313" key="4">
    <source>
        <dbReference type="WBParaSite" id="Csp11.Scaffold630.g18095.t1"/>
    </source>
</evidence>
<keyword evidence="3" id="KW-1185">Reference proteome</keyword>
<protein>
    <submittedName>
        <fullName evidence="4">Secreted protein</fullName>
    </submittedName>
</protein>
<dbReference type="AlphaFoldDB" id="A0A1I7UPN9"/>
<dbReference type="Pfam" id="PF26530">
    <property type="entry name" value="NTF2_3"/>
    <property type="match status" value="1"/>
</dbReference>
<dbReference type="Proteomes" id="UP000095282">
    <property type="component" value="Unplaced"/>
</dbReference>
<name>A0A1I7UPN9_9PELO</name>
<dbReference type="WBParaSite" id="Csp11.Scaffold630.g18095.t1">
    <property type="protein sequence ID" value="Csp11.Scaffold630.g18095.t1"/>
    <property type="gene ID" value="Csp11.Scaffold630.g18095"/>
</dbReference>
<proteinExistence type="predicted"/>
<accession>A0A1I7UPN9</accession>
<feature type="domain" description="NTF2-like" evidence="2">
    <location>
        <begin position="34"/>
        <end position="129"/>
    </location>
</feature>
<evidence type="ECO:0000256" key="1">
    <source>
        <dbReference type="SAM" id="SignalP"/>
    </source>
</evidence>
<feature type="signal peptide" evidence="1">
    <location>
        <begin position="1"/>
        <end position="17"/>
    </location>
</feature>
<evidence type="ECO:0000259" key="2">
    <source>
        <dbReference type="Pfam" id="PF26530"/>
    </source>
</evidence>